<evidence type="ECO:0000256" key="3">
    <source>
        <dbReference type="ARBA" id="ARBA00022515"/>
    </source>
</evidence>
<dbReference type="GO" id="GO:0051539">
    <property type="term" value="F:4 iron, 4 sulfur cluster binding"/>
    <property type="evidence" value="ECO:0007669"/>
    <property type="project" value="UniProtKB-KW"/>
</dbReference>
<dbReference type="PANTHER" id="PTHR10537:SF4">
    <property type="entry name" value="DNA PRIMASE LARGE SUBUNIT"/>
    <property type="match status" value="1"/>
</dbReference>
<gene>
    <name evidence="9" type="ORF">EEDITHA_LOCUS2247</name>
</gene>
<dbReference type="PANTHER" id="PTHR10537">
    <property type="entry name" value="DNA PRIMASE LARGE SUBUNIT"/>
    <property type="match status" value="1"/>
</dbReference>
<dbReference type="InterPro" id="IPR058560">
    <property type="entry name" value="DNA_primase_C"/>
</dbReference>
<dbReference type="Pfam" id="PF04104">
    <property type="entry name" value="DNA_primase_lrg"/>
    <property type="match status" value="1"/>
</dbReference>
<keyword evidence="5" id="KW-0479">Metal-binding</keyword>
<keyword evidence="4" id="KW-0235">DNA replication</keyword>
<dbReference type="AlphaFoldDB" id="A0AAU9TJW0"/>
<organism evidence="9 10">
    <name type="scientific">Euphydryas editha</name>
    <name type="common">Edith's checkerspot</name>
    <dbReference type="NCBI Taxonomy" id="104508"/>
    <lineage>
        <taxon>Eukaryota</taxon>
        <taxon>Metazoa</taxon>
        <taxon>Ecdysozoa</taxon>
        <taxon>Arthropoda</taxon>
        <taxon>Hexapoda</taxon>
        <taxon>Insecta</taxon>
        <taxon>Pterygota</taxon>
        <taxon>Neoptera</taxon>
        <taxon>Endopterygota</taxon>
        <taxon>Lepidoptera</taxon>
        <taxon>Glossata</taxon>
        <taxon>Ditrysia</taxon>
        <taxon>Papilionoidea</taxon>
        <taxon>Nymphalidae</taxon>
        <taxon>Nymphalinae</taxon>
        <taxon>Euphydryas</taxon>
    </lineage>
</organism>
<evidence type="ECO:0000313" key="9">
    <source>
        <dbReference type="EMBL" id="CAH2085807.1"/>
    </source>
</evidence>
<comment type="caution">
    <text evidence="9">The sequence shown here is derived from an EMBL/GenBank/DDBJ whole genome shotgun (WGS) entry which is preliminary data.</text>
</comment>
<keyword evidence="10" id="KW-1185">Reference proteome</keyword>
<evidence type="ECO:0000259" key="8">
    <source>
        <dbReference type="Pfam" id="PF04104"/>
    </source>
</evidence>
<protein>
    <recommendedName>
        <fullName evidence="8">DNA primase large subunit C-terminal domain-containing protein</fullName>
    </recommendedName>
</protein>
<dbReference type="Proteomes" id="UP001153954">
    <property type="component" value="Unassembled WGS sequence"/>
</dbReference>
<evidence type="ECO:0000256" key="4">
    <source>
        <dbReference type="ARBA" id="ARBA00022705"/>
    </source>
</evidence>
<dbReference type="Gene3D" id="1.20.930.80">
    <property type="match status" value="1"/>
</dbReference>
<proteinExistence type="predicted"/>
<evidence type="ECO:0000256" key="5">
    <source>
        <dbReference type="ARBA" id="ARBA00022723"/>
    </source>
</evidence>
<dbReference type="GO" id="GO:0046872">
    <property type="term" value="F:metal ion binding"/>
    <property type="evidence" value="ECO:0007669"/>
    <property type="project" value="UniProtKB-KW"/>
</dbReference>
<keyword evidence="2" id="KW-0004">4Fe-4S</keyword>
<dbReference type="Pfam" id="PF26466">
    <property type="entry name" value="DNA_primase_lrg_N"/>
    <property type="match status" value="1"/>
</dbReference>
<dbReference type="EMBL" id="CAKOGL010000004">
    <property type="protein sequence ID" value="CAH2085807.1"/>
    <property type="molecule type" value="Genomic_DNA"/>
</dbReference>
<evidence type="ECO:0000256" key="6">
    <source>
        <dbReference type="ARBA" id="ARBA00023004"/>
    </source>
</evidence>
<comment type="cofactor">
    <cofactor evidence="1">
        <name>[4Fe-4S] cluster</name>
        <dbReference type="ChEBI" id="CHEBI:49883"/>
    </cofactor>
</comment>
<sequence length="418" mass="49340">MSFFYLTPVKGDLPIHLLETIILKRLEFLKIVYRKQDIVYNEYVIEGSLYDSVGHYMHCIIVILLNTLEFTNFFIKAEESLFRHRLKTLVAYDLRCFAKKLLRIIRKCQTHLWFLDPLKVICQHLILKHVATHICSDTCCENCSLHIIKVHFKHCLAFIAQRKVPLQNGVAYIPCSKWKMYLTILFTDNLRHRLRTNLGNLENDPRITDLKNLVSKEIPRINNQWTINNVRSNDVDNLCKLFPPCMHNLHRTLRNKHRLSHNQRFSYSLFLKDIGMPVDEALTFWRTEYEQTPNGNHQCCHNWQNDEKKFVYGIRHLYGLEGGKKNYSSGSCSHLQSFTEGSCPFKSFDNEAMMQILNIDNIDPLLSQIKNFQEQKLYTSACMMYLQKRLHCVLNDICDSSFNFSPVKYYFRSKNAHL</sequence>
<dbReference type="GO" id="GO:0005658">
    <property type="term" value="C:alpha DNA polymerase:primase complex"/>
    <property type="evidence" value="ECO:0007669"/>
    <property type="project" value="TreeGrafter"/>
</dbReference>
<evidence type="ECO:0000256" key="2">
    <source>
        <dbReference type="ARBA" id="ARBA00022485"/>
    </source>
</evidence>
<feature type="domain" description="DNA primase large subunit C-terminal" evidence="8">
    <location>
        <begin position="240"/>
        <end position="410"/>
    </location>
</feature>
<accession>A0AAU9TJW0</accession>
<dbReference type="GO" id="GO:0006270">
    <property type="term" value="P:DNA replication initiation"/>
    <property type="evidence" value="ECO:0007669"/>
    <property type="project" value="TreeGrafter"/>
</dbReference>
<evidence type="ECO:0000313" key="10">
    <source>
        <dbReference type="Proteomes" id="UP001153954"/>
    </source>
</evidence>
<name>A0AAU9TJW0_EUPED</name>
<keyword evidence="6" id="KW-0408">Iron</keyword>
<dbReference type="GO" id="GO:0006269">
    <property type="term" value="P:DNA replication, synthesis of primer"/>
    <property type="evidence" value="ECO:0007669"/>
    <property type="project" value="UniProtKB-KW"/>
</dbReference>
<evidence type="ECO:0000256" key="1">
    <source>
        <dbReference type="ARBA" id="ARBA00001966"/>
    </source>
</evidence>
<keyword evidence="7" id="KW-0411">Iron-sulfur</keyword>
<evidence type="ECO:0000256" key="7">
    <source>
        <dbReference type="ARBA" id="ARBA00023014"/>
    </source>
</evidence>
<keyword evidence="3" id="KW-0639">Primosome</keyword>
<reference evidence="9" key="1">
    <citation type="submission" date="2022-03" db="EMBL/GenBank/DDBJ databases">
        <authorList>
            <person name="Tunstrom K."/>
        </authorList>
    </citation>
    <scope>NUCLEOTIDE SEQUENCE</scope>
</reference>
<dbReference type="InterPro" id="IPR007238">
    <property type="entry name" value="DNA_primase_lsu_euk/arc"/>
</dbReference>